<evidence type="ECO:0000313" key="1">
    <source>
        <dbReference type="EMBL" id="WRL64414.1"/>
    </source>
</evidence>
<dbReference type="EMBL" id="CP141261">
    <property type="protein sequence ID" value="WRL64414.1"/>
    <property type="molecule type" value="Genomic_DNA"/>
</dbReference>
<sequence length="45" mass="5078">MTARDLPEDEQAIVEAVARWVDREVRPQAGRLERAGSTPPRCSTR</sequence>
<dbReference type="Gene3D" id="1.10.540.10">
    <property type="entry name" value="Acyl-CoA dehydrogenase/oxidase, N-terminal domain"/>
    <property type="match status" value="1"/>
</dbReference>
<evidence type="ECO:0000313" key="2">
    <source>
        <dbReference type="Proteomes" id="UP001324287"/>
    </source>
</evidence>
<accession>A0ABZ1B4W0</accession>
<dbReference type="Proteomes" id="UP001324287">
    <property type="component" value="Chromosome"/>
</dbReference>
<proteinExistence type="predicted"/>
<dbReference type="RefSeq" id="WP_324275741.1">
    <property type="nucleotide sequence ID" value="NZ_CP141261.1"/>
</dbReference>
<organism evidence="1 2">
    <name type="scientific">Blastococcus brunescens</name>
    <dbReference type="NCBI Taxonomy" id="1564165"/>
    <lineage>
        <taxon>Bacteria</taxon>
        <taxon>Bacillati</taxon>
        <taxon>Actinomycetota</taxon>
        <taxon>Actinomycetes</taxon>
        <taxon>Geodermatophilales</taxon>
        <taxon>Geodermatophilaceae</taxon>
        <taxon>Blastococcus</taxon>
    </lineage>
</organism>
<reference evidence="1 2" key="1">
    <citation type="submission" date="2023-12" db="EMBL/GenBank/DDBJ databases">
        <title>Blastococcus brunescens sp. nov., an actonobacterium isolated from sandstone collected in sahara desert.</title>
        <authorList>
            <person name="Gtari M."/>
            <person name="Ghodhbane F."/>
        </authorList>
    </citation>
    <scope>NUCLEOTIDE SEQUENCE [LARGE SCALE GENOMIC DNA]</scope>
    <source>
        <strain evidence="1 2">BMG 8361</strain>
    </source>
</reference>
<evidence type="ECO:0008006" key="3">
    <source>
        <dbReference type="Google" id="ProtNLM"/>
    </source>
</evidence>
<name>A0ABZ1B4W0_9ACTN</name>
<gene>
    <name evidence="1" type="ORF">U6N30_00720</name>
</gene>
<keyword evidence="2" id="KW-1185">Reference proteome</keyword>
<protein>
    <recommendedName>
        <fullName evidence="3">Acyl-CoA dehydrogenase/oxidase N-terminal domain-containing protein</fullName>
    </recommendedName>
</protein>
<dbReference type="InterPro" id="IPR037069">
    <property type="entry name" value="AcylCoA_DH/ox_N_sf"/>
</dbReference>